<name>A0A7X4KFB3_9BURK</name>
<dbReference type="InterPro" id="IPR013766">
    <property type="entry name" value="Thioredoxin_domain"/>
</dbReference>
<dbReference type="CDD" id="cd02947">
    <property type="entry name" value="TRX_family"/>
    <property type="match status" value="1"/>
</dbReference>
<dbReference type="AlphaFoldDB" id="A0A7X4KFB3"/>
<gene>
    <name evidence="2" type="ORF">GTP56_08405</name>
</gene>
<dbReference type="Gene3D" id="3.40.30.10">
    <property type="entry name" value="Glutaredoxin"/>
    <property type="match status" value="1"/>
</dbReference>
<dbReference type="RefSeq" id="WP_161049769.1">
    <property type="nucleotide sequence ID" value="NZ_WWCR01000006.1"/>
</dbReference>
<dbReference type="EMBL" id="WWCR01000006">
    <property type="protein sequence ID" value="MYM72216.1"/>
    <property type="molecule type" value="Genomic_DNA"/>
</dbReference>
<dbReference type="InterPro" id="IPR036249">
    <property type="entry name" value="Thioredoxin-like_sf"/>
</dbReference>
<accession>A0A7X4KFB3</accession>
<evidence type="ECO:0000313" key="3">
    <source>
        <dbReference type="Proteomes" id="UP000469734"/>
    </source>
</evidence>
<dbReference type="Proteomes" id="UP000469734">
    <property type="component" value="Unassembled WGS sequence"/>
</dbReference>
<organism evidence="2 3">
    <name type="scientific">Duganella margarita</name>
    <dbReference type="NCBI Taxonomy" id="2692170"/>
    <lineage>
        <taxon>Bacteria</taxon>
        <taxon>Pseudomonadati</taxon>
        <taxon>Pseudomonadota</taxon>
        <taxon>Betaproteobacteria</taxon>
        <taxon>Burkholderiales</taxon>
        <taxon>Oxalobacteraceae</taxon>
        <taxon>Telluria group</taxon>
        <taxon>Duganella</taxon>
    </lineage>
</organism>
<evidence type="ECO:0000259" key="1">
    <source>
        <dbReference type="Pfam" id="PF00085"/>
    </source>
</evidence>
<reference evidence="2 3" key="1">
    <citation type="submission" date="2019-12" db="EMBL/GenBank/DDBJ databases">
        <title>Novel species isolated from a subtropical stream in China.</title>
        <authorList>
            <person name="Lu H."/>
        </authorList>
    </citation>
    <scope>NUCLEOTIDE SEQUENCE [LARGE SCALE GENOMIC DNA]</scope>
    <source>
        <strain evidence="2 3">FT134W</strain>
    </source>
</reference>
<evidence type="ECO:0000313" key="2">
    <source>
        <dbReference type="EMBL" id="MYM72216.1"/>
    </source>
</evidence>
<protein>
    <submittedName>
        <fullName evidence="2">Thioredoxin</fullName>
    </submittedName>
</protein>
<dbReference type="SUPFAM" id="SSF52833">
    <property type="entry name" value="Thioredoxin-like"/>
    <property type="match status" value="1"/>
</dbReference>
<sequence length="106" mass="11584">MKTSYLAEAPQRAEIDASKGPVLLEFGANWCGHCMAAQPPLEQAFAGAGSVTHYKVEDGPGRPLGRSFRVKLWPTFIFLLDGEEKARVVRPLRAEDLSVGFAQIDP</sequence>
<proteinExistence type="predicted"/>
<dbReference type="Pfam" id="PF00085">
    <property type="entry name" value="Thioredoxin"/>
    <property type="match status" value="1"/>
</dbReference>
<feature type="domain" description="Thioredoxin" evidence="1">
    <location>
        <begin position="11"/>
        <end position="97"/>
    </location>
</feature>
<comment type="caution">
    <text evidence="2">The sequence shown here is derived from an EMBL/GenBank/DDBJ whole genome shotgun (WGS) entry which is preliminary data.</text>
</comment>